<organism evidence="5 6">
    <name type="scientific">Sorangium cellulosum</name>
    <name type="common">Polyangium cellulosum</name>
    <dbReference type="NCBI Taxonomy" id="56"/>
    <lineage>
        <taxon>Bacteria</taxon>
        <taxon>Pseudomonadati</taxon>
        <taxon>Myxococcota</taxon>
        <taxon>Polyangia</taxon>
        <taxon>Polyangiales</taxon>
        <taxon>Polyangiaceae</taxon>
        <taxon>Sorangium</taxon>
    </lineage>
</organism>
<evidence type="ECO:0000256" key="2">
    <source>
        <dbReference type="PROSITE-ProRule" id="PRU00169"/>
    </source>
</evidence>
<dbReference type="Pfam" id="PF00072">
    <property type="entry name" value="Response_reg"/>
    <property type="match status" value="1"/>
</dbReference>
<dbReference type="EMBL" id="CP012670">
    <property type="protein sequence ID" value="AUX20981.1"/>
    <property type="molecule type" value="Genomic_DNA"/>
</dbReference>
<dbReference type="Gene3D" id="3.40.50.2300">
    <property type="match status" value="1"/>
</dbReference>
<sequence>MARILIVEDSPAMRAYVRSTLEDCVLGLAGDVDIVEAMSGFDALRLLPRGAFDLVITDINMPDINGLELIRFVRQSDRYRRVGILIISTQATERDVQRGLRLGADRFLPKPFTPEALRDAVIACLEGRTERADAAVTPPPPDAAVTPPPADAETAPPPARREDAETAPPPARREDAETAPPPGRREDAETAPPPAPRPGRPGSGEGGGR</sequence>
<dbReference type="PROSITE" id="PS50110">
    <property type="entry name" value="RESPONSE_REGULATORY"/>
    <property type="match status" value="1"/>
</dbReference>
<feature type="modified residue" description="4-aspartylphosphate" evidence="2">
    <location>
        <position position="58"/>
    </location>
</feature>
<accession>A0A4P2PWL9</accession>
<proteinExistence type="predicted"/>
<feature type="domain" description="Response regulatory" evidence="4">
    <location>
        <begin position="3"/>
        <end position="125"/>
    </location>
</feature>
<evidence type="ECO:0000256" key="3">
    <source>
        <dbReference type="SAM" id="MobiDB-lite"/>
    </source>
</evidence>
<evidence type="ECO:0000313" key="6">
    <source>
        <dbReference type="Proteomes" id="UP000295781"/>
    </source>
</evidence>
<dbReference type="Proteomes" id="UP000295781">
    <property type="component" value="Chromosome"/>
</dbReference>
<feature type="compositionally biased region" description="Pro residues" evidence="3">
    <location>
        <begin position="137"/>
        <end position="158"/>
    </location>
</feature>
<reference evidence="5 6" key="1">
    <citation type="submission" date="2015-09" db="EMBL/GenBank/DDBJ databases">
        <title>Sorangium comparison.</title>
        <authorList>
            <person name="Zaburannyi N."/>
            <person name="Bunk B."/>
            <person name="Overmann J."/>
            <person name="Mueller R."/>
        </authorList>
    </citation>
    <scope>NUCLEOTIDE SEQUENCE [LARGE SCALE GENOMIC DNA]</scope>
    <source>
        <strain evidence="5 6">So ceGT47</strain>
    </source>
</reference>
<evidence type="ECO:0000313" key="5">
    <source>
        <dbReference type="EMBL" id="AUX20981.1"/>
    </source>
</evidence>
<dbReference type="PANTHER" id="PTHR44591:SF25">
    <property type="entry name" value="CHEMOTAXIS TWO-COMPONENT RESPONSE REGULATOR"/>
    <property type="match status" value="1"/>
</dbReference>
<gene>
    <name evidence="5" type="ORF">SOCEGT47_014590</name>
</gene>
<dbReference type="AlphaFoldDB" id="A0A4P2PWL9"/>
<dbReference type="SMART" id="SM00448">
    <property type="entry name" value="REC"/>
    <property type="match status" value="1"/>
</dbReference>
<dbReference type="InterPro" id="IPR001789">
    <property type="entry name" value="Sig_transdc_resp-reg_receiver"/>
</dbReference>
<evidence type="ECO:0000256" key="1">
    <source>
        <dbReference type="ARBA" id="ARBA00022553"/>
    </source>
</evidence>
<evidence type="ECO:0000259" key="4">
    <source>
        <dbReference type="PROSITE" id="PS50110"/>
    </source>
</evidence>
<protein>
    <recommendedName>
        <fullName evidence="4">Response regulatory domain-containing protein</fullName>
    </recommendedName>
</protein>
<dbReference type="SUPFAM" id="SSF52172">
    <property type="entry name" value="CheY-like"/>
    <property type="match status" value="1"/>
</dbReference>
<dbReference type="InterPro" id="IPR011006">
    <property type="entry name" value="CheY-like_superfamily"/>
</dbReference>
<feature type="region of interest" description="Disordered" evidence="3">
    <location>
        <begin position="131"/>
        <end position="209"/>
    </location>
</feature>
<name>A0A4P2PWL9_SORCE</name>
<dbReference type="PANTHER" id="PTHR44591">
    <property type="entry name" value="STRESS RESPONSE REGULATOR PROTEIN 1"/>
    <property type="match status" value="1"/>
</dbReference>
<dbReference type="InterPro" id="IPR050595">
    <property type="entry name" value="Bact_response_regulator"/>
</dbReference>
<dbReference type="GO" id="GO:0000160">
    <property type="term" value="P:phosphorelay signal transduction system"/>
    <property type="evidence" value="ECO:0007669"/>
    <property type="project" value="InterPro"/>
</dbReference>
<keyword evidence="1 2" id="KW-0597">Phosphoprotein</keyword>